<dbReference type="GO" id="GO:0070291">
    <property type="term" value="P:N-acylethanolamine metabolic process"/>
    <property type="evidence" value="ECO:0007669"/>
    <property type="project" value="TreeGrafter"/>
</dbReference>
<dbReference type="Gene3D" id="3.20.20.190">
    <property type="entry name" value="Phosphatidylinositol (PI) phosphodiesterase"/>
    <property type="match status" value="1"/>
</dbReference>
<evidence type="ECO:0000313" key="3">
    <source>
        <dbReference type="EMBL" id="KAF7991201.1"/>
    </source>
</evidence>
<dbReference type="GO" id="GO:0006580">
    <property type="term" value="P:ethanolamine metabolic process"/>
    <property type="evidence" value="ECO:0007669"/>
    <property type="project" value="TreeGrafter"/>
</dbReference>
<gene>
    <name evidence="3" type="ORF">HCN44_002763</name>
</gene>
<evidence type="ECO:0000259" key="2">
    <source>
        <dbReference type="PROSITE" id="PS51704"/>
    </source>
</evidence>
<dbReference type="GO" id="GO:0006644">
    <property type="term" value="P:phospholipid metabolic process"/>
    <property type="evidence" value="ECO:0007669"/>
    <property type="project" value="TreeGrafter"/>
</dbReference>
<dbReference type="PANTHER" id="PTHR46320:SF1">
    <property type="entry name" value="GLYCEROPHOSPHODIESTER PHOSPHODIESTERASE 1"/>
    <property type="match status" value="1"/>
</dbReference>
<comment type="caution">
    <text evidence="3">The sequence shown here is derived from an EMBL/GenBank/DDBJ whole genome shotgun (WGS) entry which is preliminary data.</text>
</comment>
<dbReference type="GO" id="GO:0008889">
    <property type="term" value="F:glycerophosphodiester phosphodiesterase activity"/>
    <property type="evidence" value="ECO:0007669"/>
    <property type="project" value="TreeGrafter"/>
</dbReference>
<dbReference type="OrthoDB" id="197419at2759"/>
<keyword evidence="1" id="KW-0472">Membrane</keyword>
<reference evidence="3 4" key="1">
    <citation type="submission" date="2020-08" db="EMBL/GenBank/DDBJ databases">
        <title>Aphidius gifuensis genome sequencing and assembly.</title>
        <authorList>
            <person name="Du Z."/>
        </authorList>
    </citation>
    <scope>NUCLEOTIDE SEQUENCE [LARGE SCALE GENOMIC DNA]</scope>
    <source>
        <strain evidence="3">YNYX2018</strain>
        <tissue evidence="3">Adults</tissue>
    </source>
</reference>
<keyword evidence="1" id="KW-0812">Transmembrane</keyword>
<evidence type="ECO:0000256" key="1">
    <source>
        <dbReference type="SAM" id="Phobius"/>
    </source>
</evidence>
<dbReference type="PROSITE" id="PS50007">
    <property type="entry name" value="PIPLC_X_DOMAIN"/>
    <property type="match status" value="1"/>
</dbReference>
<feature type="transmembrane region" description="Helical" evidence="1">
    <location>
        <begin position="7"/>
        <end position="28"/>
    </location>
</feature>
<dbReference type="PANTHER" id="PTHR46320">
    <property type="entry name" value="GLYCEROPHOSPHODIESTER PHOSPHODIESTERASE 1"/>
    <property type="match status" value="1"/>
</dbReference>
<organism evidence="3 4">
    <name type="scientific">Aphidius gifuensis</name>
    <name type="common">Parasitoid wasp</name>
    <dbReference type="NCBI Taxonomy" id="684658"/>
    <lineage>
        <taxon>Eukaryota</taxon>
        <taxon>Metazoa</taxon>
        <taxon>Ecdysozoa</taxon>
        <taxon>Arthropoda</taxon>
        <taxon>Hexapoda</taxon>
        <taxon>Insecta</taxon>
        <taxon>Pterygota</taxon>
        <taxon>Neoptera</taxon>
        <taxon>Endopterygota</taxon>
        <taxon>Hymenoptera</taxon>
        <taxon>Apocrita</taxon>
        <taxon>Ichneumonoidea</taxon>
        <taxon>Braconidae</taxon>
        <taxon>Aphidiinae</taxon>
        <taxon>Aphidius</taxon>
    </lineage>
</organism>
<proteinExistence type="predicted"/>
<accession>A0A834XUV1</accession>
<feature type="transmembrane region" description="Helical" evidence="1">
    <location>
        <begin position="34"/>
        <end position="51"/>
    </location>
</feature>
<dbReference type="SUPFAM" id="SSF51695">
    <property type="entry name" value="PLC-like phosphodiesterases"/>
    <property type="match status" value="1"/>
</dbReference>
<name>A0A834XUV1_APHGI</name>
<keyword evidence="1" id="KW-1133">Transmembrane helix</keyword>
<keyword evidence="4" id="KW-1185">Reference proteome</keyword>
<dbReference type="InterPro" id="IPR030395">
    <property type="entry name" value="GP_PDE_dom"/>
</dbReference>
<dbReference type="InterPro" id="IPR017946">
    <property type="entry name" value="PLC-like_Pdiesterase_TIM-brl"/>
</dbReference>
<dbReference type="PROSITE" id="PS51704">
    <property type="entry name" value="GP_PDE"/>
    <property type="match status" value="1"/>
</dbReference>
<dbReference type="Pfam" id="PF03009">
    <property type="entry name" value="GDPD"/>
    <property type="match status" value="1"/>
</dbReference>
<dbReference type="AlphaFoldDB" id="A0A834XUV1"/>
<sequence length="359" mass="41631">MSGFLYCLLNCSLLWIYLETILFILISILYYFSIPWIVWGTLLLLIIMWILKNAQPDKKIVNEILGIDPCLINNNSNDNLINNNQQYCMRVVGHRGGGYDYPENSLSAFQNCKDKGCSAVEFDLALTKDKVPIIFHDDTIERLTGQLGIINQMTWDELKNLDISARHPLRDKFNGHEKIALFDETIDKCLKNNLRVFIDVKENNLEIVQIILDAYKKYPELYKKSIVTSFYPLIIYMLRKRNSKIIGSLSYRPKFFSSITWSGSDGPGESRSNNIFKHLSNCFIDYVYDWALARFVYNIIGISTILLHKDVVNLQVINNWKNLGVRVIAWSINLPSEKLLYSKVYKITYFTDTLLTEKS</sequence>
<evidence type="ECO:0000313" key="4">
    <source>
        <dbReference type="Proteomes" id="UP000639338"/>
    </source>
</evidence>
<dbReference type="EMBL" id="JACMRX010000004">
    <property type="protein sequence ID" value="KAF7991201.1"/>
    <property type="molecule type" value="Genomic_DNA"/>
</dbReference>
<feature type="domain" description="GP-PDE" evidence="2">
    <location>
        <begin position="89"/>
        <end position="359"/>
    </location>
</feature>
<protein>
    <recommendedName>
        <fullName evidence="2">GP-PDE domain-containing protein</fullName>
    </recommendedName>
</protein>
<dbReference type="Proteomes" id="UP000639338">
    <property type="component" value="Unassembled WGS sequence"/>
</dbReference>
<dbReference type="GO" id="GO:0005886">
    <property type="term" value="C:plasma membrane"/>
    <property type="evidence" value="ECO:0007669"/>
    <property type="project" value="TreeGrafter"/>
</dbReference>